<dbReference type="InterPro" id="IPR044929">
    <property type="entry name" value="DNA/RNA_non-sp_Endonuclease_sf"/>
</dbReference>
<organism evidence="2 3">
    <name type="scientific">Orchesella dallaii</name>
    <dbReference type="NCBI Taxonomy" id="48710"/>
    <lineage>
        <taxon>Eukaryota</taxon>
        <taxon>Metazoa</taxon>
        <taxon>Ecdysozoa</taxon>
        <taxon>Arthropoda</taxon>
        <taxon>Hexapoda</taxon>
        <taxon>Collembola</taxon>
        <taxon>Entomobryomorpha</taxon>
        <taxon>Entomobryoidea</taxon>
        <taxon>Orchesellidae</taxon>
        <taxon>Orchesellinae</taxon>
        <taxon>Orchesella</taxon>
    </lineage>
</organism>
<accession>A0ABP1Q7F5</accession>
<comment type="caution">
    <text evidence="2">The sequence shown here is derived from an EMBL/GenBank/DDBJ whole genome shotgun (WGS) entry which is preliminary data.</text>
</comment>
<evidence type="ECO:0000313" key="3">
    <source>
        <dbReference type="Proteomes" id="UP001642540"/>
    </source>
</evidence>
<protein>
    <submittedName>
        <fullName evidence="2">Uncharacterized protein</fullName>
    </submittedName>
</protein>
<feature type="signal peptide" evidence="1">
    <location>
        <begin position="1"/>
        <end position="21"/>
    </location>
</feature>
<evidence type="ECO:0000313" key="2">
    <source>
        <dbReference type="EMBL" id="CAL8092330.1"/>
    </source>
</evidence>
<sequence>MAHFLLYSVFIALCLSTVVESTGNEHKLKISSHPNETDFDFNLRSDKTNTILTREKRATHRWMKRTSCDIVRQRWTSTHHANFRDPTHPITNVGYKEITKNRKTIRVVKHVHAELQSRLRNCPRRNFAGNVWDEQMRDLDARLTGSRGVKDEKGHIIASQICGPITWFNLAPQTPSVNRNVNPPGDAPNFRWINIEHTLAYWVNNQNGRVVIDVFLNYGRELDSLRPKGFKYCYKLYDGTGKVRGVGDSYFENEEPDNPSDDRDP</sequence>
<dbReference type="Gene3D" id="3.40.570.10">
    <property type="entry name" value="Extracellular Endonuclease, subunit A"/>
    <property type="match status" value="1"/>
</dbReference>
<gene>
    <name evidence="2" type="ORF">ODALV1_LOCUS8181</name>
</gene>
<proteinExistence type="predicted"/>
<reference evidence="2 3" key="1">
    <citation type="submission" date="2024-08" db="EMBL/GenBank/DDBJ databases">
        <authorList>
            <person name="Cucini C."/>
            <person name="Frati F."/>
        </authorList>
    </citation>
    <scope>NUCLEOTIDE SEQUENCE [LARGE SCALE GENOMIC DNA]</scope>
</reference>
<feature type="chain" id="PRO_5045784757" evidence="1">
    <location>
        <begin position="22"/>
        <end position="265"/>
    </location>
</feature>
<name>A0ABP1Q7F5_9HEXA</name>
<dbReference type="Proteomes" id="UP001642540">
    <property type="component" value="Unassembled WGS sequence"/>
</dbReference>
<dbReference type="EMBL" id="CAXLJM020000025">
    <property type="protein sequence ID" value="CAL8092330.1"/>
    <property type="molecule type" value="Genomic_DNA"/>
</dbReference>
<keyword evidence="1" id="KW-0732">Signal</keyword>
<keyword evidence="3" id="KW-1185">Reference proteome</keyword>
<evidence type="ECO:0000256" key="1">
    <source>
        <dbReference type="SAM" id="SignalP"/>
    </source>
</evidence>